<name>A0ABW3C034_SPHXN</name>
<dbReference type="RefSeq" id="WP_381486185.1">
    <property type="nucleotide sequence ID" value="NZ_JBHTIK010000002.1"/>
</dbReference>
<evidence type="ECO:0000259" key="1">
    <source>
        <dbReference type="Pfam" id="PF26354"/>
    </source>
</evidence>
<dbReference type="Proteomes" id="UP001597124">
    <property type="component" value="Unassembled WGS sequence"/>
</dbReference>
<feature type="domain" description="N,N-dimethylformamidase alpha subunit" evidence="1">
    <location>
        <begin position="14"/>
        <end position="117"/>
    </location>
</feature>
<sequence>MEYPDPVRDRQLDYFAAFDQRIRARLRGLVSDAVIEEHRQRPLGQHSDPLERLLNYFRRGGMAGKLGIFQPDPAVPEYRLVVFPGRRGVPAAVEDEVFTSLNAAYHAVFLRRVAQLQAE</sequence>
<dbReference type="Pfam" id="PF26354">
    <property type="entry name" value="DMF_alpha"/>
    <property type="match status" value="1"/>
</dbReference>
<dbReference type="EMBL" id="JBHTIK010000002">
    <property type="protein sequence ID" value="MFD0847338.1"/>
    <property type="molecule type" value="Genomic_DNA"/>
</dbReference>
<comment type="caution">
    <text evidence="2">The sequence shown here is derived from an EMBL/GenBank/DDBJ whole genome shotgun (WGS) entry which is preliminary data.</text>
</comment>
<organism evidence="2 3">
    <name type="scientific">Sphingosinicella xenopeptidilytica</name>
    <dbReference type="NCBI Taxonomy" id="364098"/>
    <lineage>
        <taxon>Bacteria</taxon>
        <taxon>Pseudomonadati</taxon>
        <taxon>Pseudomonadota</taxon>
        <taxon>Alphaproteobacteria</taxon>
        <taxon>Sphingomonadales</taxon>
        <taxon>Sphingosinicellaceae</taxon>
        <taxon>Sphingosinicella</taxon>
    </lineage>
</organism>
<gene>
    <name evidence="2" type="ORF">ACFQ00_03300</name>
</gene>
<keyword evidence="3" id="KW-1185">Reference proteome</keyword>
<dbReference type="InterPro" id="IPR058713">
    <property type="entry name" value="DMF_alpha_dom"/>
</dbReference>
<reference evidence="3" key="1">
    <citation type="journal article" date="2019" name="Int. J. Syst. Evol. Microbiol.">
        <title>The Global Catalogue of Microorganisms (GCM) 10K type strain sequencing project: providing services to taxonomists for standard genome sequencing and annotation.</title>
        <authorList>
            <consortium name="The Broad Institute Genomics Platform"/>
            <consortium name="The Broad Institute Genome Sequencing Center for Infectious Disease"/>
            <person name="Wu L."/>
            <person name="Ma J."/>
        </authorList>
    </citation>
    <scope>NUCLEOTIDE SEQUENCE [LARGE SCALE GENOMIC DNA]</scope>
    <source>
        <strain evidence="3">CCUG 52537</strain>
    </source>
</reference>
<protein>
    <recommendedName>
        <fullName evidence="1">N,N-dimethylformamidase alpha subunit domain-containing protein</fullName>
    </recommendedName>
</protein>
<evidence type="ECO:0000313" key="3">
    <source>
        <dbReference type="Proteomes" id="UP001597124"/>
    </source>
</evidence>
<accession>A0ABW3C034</accession>
<evidence type="ECO:0000313" key="2">
    <source>
        <dbReference type="EMBL" id="MFD0847338.1"/>
    </source>
</evidence>
<proteinExistence type="predicted"/>